<comment type="caution">
    <text evidence="2">The sequence shown here is derived from an EMBL/GenBank/DDBJ whole genome shotgun (WGS) entry which is preliminary data.</text>
</comment>
<name>A0A9W7BX54_9STRA</name>
<dbReference type="Pfam" id="PF20330">
    <property type="entry name" value="DUF6625"/>
    <property type="match status" value="1"/>
</dbReference>
<evidence type="ECO:0000256" key="1">
    <source>
        <dbReference type="SAM" id="Phobius"/>
    </source>
</evidence>
<keyword evidence="1" id="KW-1133">Transmembrane helix</keyword>
<protein>
    <submittedName>
        <fullName evidence="2">Uncharacterized protein</fullName>
    </submittedName>
</protein>
<keyword evidence="1" id="KW-0472">Membrane</keyword>
<proteinExistence type="predicted"/>
<gene>
    <name evidence="2" type="ORF">TrST_g6305</name>
</gene>
<feature type="transmembrane region" description="Helical" evidence="1">
    <location>
        <begin position="24"/>
        <end position="42"/>
    </location>
</feature>
<sequence>MHRSNRSHQYYDKYNKKGKDRSRGPLTFVALVILLLIAAVWIRGNRRAGDDLDLLSALKKENNVEASVGVVGGVVHRGIARQGNFKLSDVKTSSDGGGDSRIAIIIPYLGSSLPPYFPLFAWSAGGSSSLVDFFVFHAGAADKASIMNSPSNVKFIDLKSAGGFADLHVKVADPEGDDYRERLRKILTEQFNKHPYTLVEFKPAYGHIFSEYISEYSHWGYGDLDMTFGDLRSWVTSEELNDWDIVTYSHGDQGSVYLRGQFTFHKNVPTVNNVWRHCDYLSDLPGRYNLRKGEKKNKYRFESAEGCYSYAALQEENIKVKYVVKAMTDFGDDDPIHQSGLKLMERSGSVVVAKPGETTDHDYFKQVNSKNVYPSGGVGEFYTEFGDLKEVKSYRQAGKVLGSKERGCMFWAPKTYQLDICAVGVSETDTVKFIDGQLYKQSYKLLEFPGGVQTSPFFHFQEWKRKYRHGQFNVIGPGGSYLIKKEGVARIPSAEDYDEDEDGGVVDLRRWQEGKEVRQDCVSFPLPAVSYCSEFANTKGDNDGKKNVHCSKTIGWFTDEVRVVKCPKQDPVSFKGQDSVTLAITVNLSVGSSKVVESRLGLVSQSLDSWHDRPAVVIIHVSKSGVDLSKLTSNRRKNLLCVLVSGSEYNRNALLNMAADAARTRYVLNGIDIESGQVLSSDSLLFIERALEGAGSKGSVWLLPHLRVGGVWGDNLNLNKLGILEVAEMKRKDEKQRSQAKQVELWSAEKHDECWKKCFKETYKVSDYLNEVGSEWFDLTLSEVKMEGGAVWDSNVLESIQKTKLKIVKEVFGSRGQGGGGVVGGRAWRVPMLVDLQGPQVGLSTNRVAREMEELSGLYCSSDFLLSQLVSLGYDVKVLSGAFVSSNKATAEKGGSITCDGGTCNFCEKVDGLSAARILSDAKVVTATTAELFG</sequence>
<dbReference type="Proteomes" id="UP001165085">
    <property type="component" value="Unassembled WGS sequence"/>
</dbReference>
<dbReference type="InterPro" id="IPR046733">
    <property type="entry name" value="DUF6625"/>
</dbReference>
<dbReference type="OrthoDB" id="2110753at2759"/>
<dbReference type="AlphaFoldDB" id="A0A9W7BX54"/>
<dbReference type="EMBL" id="BRXY01000540">
    <property type="protein sequence ID" value="GMH99146.1"/>
    <property type="molecule type" value="Genomic_DNA"/>
</dbReference>
<evidence type="ECO:0000313" key="3">
    <source>
        <dbReference type="Proteomes" id="UP001165085"/>
    </source>
</evidence>
<keyword evidence="3" id="KW-1185">Reference proteome</keyword>
<reference evidence="3" key="1">
    <citation type="journal article" date="2023" name="Commun. Biol.">
        <title>Genome analysis of Parmales, the sister group of diatoms, reveals the evolutionary specialization of diatoms from phago-mixotrophs to photoautotrophs.</title>
        <authorList>
            <person name="Ban H."/>
            <person name="Sato S."/>
            <person name="Yoshikawa S."/>
            <person name="Yamada K."/>
            <person name="Nakamura Y."/>
            <person name="Ichinomiya M."/>
            <person name="Sato N."/>
            <person name="Blanc-Mathieu R."/>
            <person name="Endo H."/>
            <person name="Kuwata A."/>
            <person name="Ogata H."/>
        </authorList>
    </citation>
    <scope>NUCLEOTIDE SEQUENCE [LARGE SCALE GENOMIC DNA]</scope>
    <source>
        <strain evidence="3">NIES 3701</strain>
    </source>
</reference>
<accession>A0A9W7BX54</accession>
<organism evidence="2 3">
    <name type="scientific">Triparma strigata</name>
    <dbReference type="NCBI Taxonomy" id="1606541"/>
    <lineage>
        <taxon>Eukaryota</taxon>
        <taxon>Sar</taxon>
        <taxon>Stramenopiles</taxon>
        <taxon>Ochrophyta</taxon>
        <taxon>Bolidophyceae</taxon>
        <taxon>Parmales</taxon>
        <taxon>Triparmaceae</taxon>
        <taxon>Triparma</taxon>
    </lineage>
</organism>
<evidence type="ECO:0000313" key="2">
    <source>
        <dbReference type="EMBL" id="GMH99146.1"/>
    </source>
</evidence>
<keyword evidence="1" id="KW-0812">Transmembrane</keyword>